<feature type="compositionally biased region" description="Polar residues" evidence="2">
    <location>
        <begin position="745"/>
        <end position="758"/>
    </location>
</feature>
<reference evidence="4" key="1">
    <citation type="submission" date="2023-02" db="EMBL/GenBank/DDBJ databases">
        <title>Identification and recombinant expression of a fungal hydrolase from Papiliotrema laurentii that hydrolyzes apple cutin and clears colloidal polyester polyurethane.</title>
        <authorList>
            <consortium name="DOE Joint Genome Institute"/>
            <person name="Roman V.A."/>
            <person name="Bojanowski C."/>
            <person name="Crable B.R."/>
            <person name="Wagner D.N."/>
            <person name="Hung C.S."/>
            <person name="Nadeau L.J."/>
            <person name="Schratz L."/>
            <person name="Haridas S."/>
            <person name="Pangilinan J."/>
            <person name="Lipzen A."/>
            <person name="Na H."/>
            <person name="Yan M."/>
            <person name="Ng V."/>
            <person name="Grigoriev I.V."/>
            <person name="Spatafora J.W."/>
            <person name="Barlow D."/>
            <person name="Biffinger J."/>
            <person name="Kelley-Loughnane N."/>
            <person name="Varaljay V.A."/>
            <person name="Crookes-Goodson W.J."/>
        </authorList>
    </citation>
    <scope>NUCLEOTIDE SEQUENCE</scope>
    <source>
        <strain evidence="4">5307AH</strain>
    </source>
</reference>
<dbReference type="PROSITE" id="PS50211">
    <property type="entry name" value="DENN"/>
    <property type="match status" value="1"/>
</dbReference>
<keyword evidence="5" id="KW-1185">Reference proteome</keyword>
<protein>
    <recommendedName>
        <fullName evidence="3">UDENN domain-containing protein</fullName>
    </recommendedName>
</protein>
<dbReference type="PANTHER" id="PTHR13677:SF0">
    <property type="entry name" value="LD41638P"/>
    <property type="match status" value="1"/>
</dbReference>
<feature type="compositionally biased region" description="Low complexity" evidence="2">
    <location>
        <begin position="13"/>
        <end position="36"/>
    </location>
</feature>
<dbReference type="GO" id="GO:0005085">
    <property type="term" value="F:guanyl-nucleotide exchange factor activity"/>
    <property type="evidence" value="ECO:0007669"/>
    <property type="project" value="InterPro"/>
</dbReference>
<feature type="region of interest" description="Disordered" evidence="2">
    <location>
        <begin position="1"/>
        <end position="170"/>
    </location>
</feature>
<feature type="region of interest" description="Disordered" evidence="2">
    <location>
        <begin position="600"/>
        <end position="623"/>
    </location>
</feature>
<proteinExistence type="inferred from homology"/>
<evidence type="ECO:0000259" key="3">
    <source>
        <dbReference type="PROSITE" id="PS50211"/>
    </source>
</evidence>
<dbReference type="GO" id="GO:0055037">
    <property type="term" value="C:recycling endosome"/>
    <property type="evidence" value="ECO:0007669"/>
    <property type="project" value="TreeGrafter"/>
</dbReference>
<comment type="similarity">
    <text evidence="1">Belongs to the DENND6 family.</text>
</comment>
<evidence type="ECO:0000256" key="2">
    <source>
        <dbReference type="SAM" id="MobiDB-lite"/>
    </source>
</evidence>
<name>A0AAD9CVB9_PAPLA</name>
<organism evidence="4 5">
    <name type="scientific">Papiliotrema laurentii</name>
    <name type="common">Cryptococcus laurentii</name>
    <dbReference type="NCBI Taxonomy" id="5418"/>
    <lineage>
        <taxon>Eukaryota</taxon>
        <taxon>Fungi</taxon>
        <taxon>Dikarya</taxon>
        <taxon>Basidiomycota</taxon>
        <taxon>Agaricomycotina</taxon>
        <taxon>Tremellomycetes</taxon>
        <taxon>Tremellales</taxon>
        <taxon>Rhynchogastremaceae</taxon>
        <taxon>Papiliotrema</taxon>
    </lineage>
</organism>
<comment type="caution">
    <text evidence="4">The sequence shown here is derived from an EMBL/GenBank/DDBJ whole genome shotgun (WGS) entry which is preliminary data.</text>
</comment>
<feature type="compositionally biased region" description="Polar residues" evidence="2">
    <location>
        <begin position="609"/>
        <end position="623"/>
    </location>
</feature>
<dbReference type="Proteomes" id="UP001182556">
    <property type="component" value="Unassembled WGS sequence"/>
</dbReference>
<evidence type="ECO:0000313" key="4">
    <source>
        <dbReference type="EMBL" id="KAK1922117.1"/>
    </source>
</evidence>
<sequence length="781" mass="85026">MALSRYDEDLDSGDISLSLPSSRSSPQLSSLLYPSSRNPSRYDDDTNRNVAGPSRPREMSSPTPKRLLGKDLWPSPAVTTFAGDETTRSTSAPMRTTSPETMAPPTAHQTYKQQSSVNGGTNVSRSRSLHGRNPPAERVNGNGPSSSRTPSMRVGWHRRPGDPRPPPIVSEDVGDRMGRWVKEIVVCNFDLERGPVVERRIMGRRWGPGEKENVAFSSFPDTSLFAEGDIQFSFKIRRIPADLSQPEPPSPMPGRTLSDDSDPMGQAGAGLANKAGGDKAEEYRQWDERGREWLYGYVWFEQRRDGGIARGYMQKSLVILTHLPFPALFASVLDRIAPVFFEHGYSALEAACHAIASWPEPTPDAILELSLLSEVITVKLPDSSDTPQVALVPPSNPTIPRPILASLPSSSPLRTFATILPSLWSLWECLILAEPVLVIAPDPRTCSEIVWWLRDLLRPIPPVGDFRPYLHIHDHDFSLLVNSSKPQPGIVVGVTNPFFRNAASHWPNVISIPSGKPKRASSGTSTKPEQPEGFISRRHRSVQKDRPLLKRLETLVTEGRFDDIPGNDALRTHFQQLTEKMLVPLNRYFQTLVPTLSPNPSDLSLAAGPTQSTQPGATGPSQGINTLKAFSLPSFLSHLKTRGPNPLSFRTRGLTSRARVEGDFYASFCKSPTFAGWLAARVDSMGLAVAQQSNSIYGGSTLAVPPSGVSPSSVRTRPACAKEVGLGIVIPVPAVADLSLEDASTTGTLSPTQWSSGVSEAGARASSDGSSMVHGDEARRQ</sequence>
<feature type="region of interest" description="Disordered" evidence="2">
    <location>
        <begin position="745"/>
        <end position="781"/>
    </location>
</feature>
<dbReference type="PANTHER" id="PTHR13677">
    <property type="entry name" value="LD41638P"/>
    <property type="match status" value="1"/>
</dbReference>
<feature type="region of interest" description="Disordered" evidence="2">
    <location>
        <begin position="510"/>
        <end position="542"/>
    </location>
</feature>
<accession>A0AAD9CVB9</accession>
<evidence type="ECO:0000256" key="1">
    <source>
        <dbReference type="ARBA" id="ARBA00007159"/>
    </source>
</evidence>
<dbReference type="AlphaFoldDB" id="A0AAD9CVB9"/>
<evidence type="ECO:0000313" key="5">
    <source>
        <dbReference type="Proteomes" id="UP001182556"/>
    </source>
</evidence>
<feature type="compositionally biased region" description="Polar residues" evidence="2">
    <location>
        <begin position="107"/>
        <end position="126"/>
    </location>
</feature>
<dbReference type="InterPro" id="IPR024224">
    <property type="entry name" value="DENND6"/>
</dbReference>
<feature type="compositionally biased region" description="Polar residues" evidence="2">
    <location>
        <begin position="88"/>
        <end position="100"/>
    </location>
</feature>
<dbReference type="InterPro" id="IPR037516">
    <property type="entry name" value="Tripartite_DENN"/>
</dbReference>
<feature type="region of interest" description="Disordered" evidence="2">
    <location>
        <begin position="241"/>
        <end position="280"/>
    </location>
</feature>
<dbReference type="EMBL" id="JAODAN010000009">
    <property type="protein sequence ID" value="KAK1922117.1"/>
    <property type="molecule type" value="Genomic_DNA"/>
</dbReference>
<gene>
    <name evidence="4" type="ORF">DB88DRAFT_497241</name>
</gene>
<feature type="domain" description="UDENN" evidence="3">
    <location>
        <begin position="182"/>
        <end position="688"/>
    </location>
</feature>